<protein>
    <recommendedName>
        <fullName evidence="4">ATP synthase F0 subunit 8</fullName>
    </recommendedName>
</protein>
<sequence>MAYTSPVACQWLLVMAAWLLVRFVIGIIENFKIHEDMHYGTSGQHTSHRSS</sequence>
<comment type="caution">
    <text evidence="2">The sequence shown here is derived from an EMBL/GenBank/DDBJ whole genome shotgun (WGS) entry which is preliminary data.</text>
</comment>
<feature type="transmembrane region" description="Helical" evidence="1">
    <location>
        <begin position="12"/>
        <end position="31"/>
    </location>
</feature>
<keyword evidence="3" id="KW-1185">Reference proteome</keyword>
<reference evidence="2 3" key="1">
    <citation type="journal article" date="2024" name="BMC Biol.">
        <title>Comparative genomics of Ascetosporea gives new insight into the evolutionary basis for animal parasitism in Rhizaria.</title>
        <authorList>
            <person name="Hiltunen Thoren M."/>
            <person name="Onut-Brannstrom I."/>
            <person name="Alfjorden A."/>
            <person name="Peckova H."/>
            <person name="Swords F."/>
            <person name="Hooper C."/>
            <person name="Holzer A.S."/>
            <person name="Bass D."/>
            <person name="Burki F."/>
        </authorList>
    </citation>
    <scope>NUCLEOTIDE SEQUENCE [LARGE SCALE GENOMIC DNA]</scope>
    <source>
        <strain evidence="2">20-A016</strain>
    </source>
</reference>
<accession>A0ABV2ASE5</accession>
<evidence type="ECO:0000313" key="2">
    <source>
        <dbReference type="EMBL" id="MES1922297.1"/>
    </source>
</evidence>
<keyword evidence="1" id="KW-1133">Transmembrane helix</keyword>
<keyword evidence="1" id="KW-0472">Membrane</keyword>
<evidence type="ECO:0008006" key="4">
    <source>
        <dbReference type="Google" id="ProtNLM"/>
    </source>
</evidence>
<gene>
    <name evidence="2" type="ORF">MHBO_003806</name>
</gene>
<evidence type="ECO:0000256" key="1">
    <source>
        <dbReference type="SAM" id="Phobius"/>
    </source>
</evidence>
<evidence type="ECO:0000313" key="3">
    <source>
        <dbReference type="Proteomes" id="UP001439008"/>
    </source>
</evidence>
<keyword evidence="1" id="KW-0812">Transmembrane</keyword>
<dbReference type="Proteomes" id="UP001439008">
    <property type="component" value="Unassembled WGS sequence"/>
</dbReference>
<dbReference type="EMBL" id="JBDODL010002541">
    <property type="protein sequence ID" value="MES1922297.1"/>
    <property type="molecule type" value="Genomic_DNA"/>
</dbReference>
<name>A0ABV2ASE5_9EUKA</name>
<organism evidence="2 3">
    <name type="scientific">Bonamia ostreae</name>
    <dbReference type="NCBI Taxonomy" id="126728"/>
    <lineage>
        <taxon>Eukaryota</taxon>
        <taxon>Sar</taxon>
        <taxon>Rhizaria</taxon>
        <taxon>Endomyxa</taxon>
        <taxon>Ascetosporea</taxon>
        <taxon>Haplosporida</taxon>
        <taxon>Bonamia</taxon>
    </lineage>
</organism>
<proteinExistence type="predicted"/>